<evidence type="ECO:0000256" key="1">
    <source>
        <dbReference type="SAM" id="MobiDB-lite"/>
    </source>
</evidence>
<dbReference type="Proteomes" id="UP001218188">
    <property type="component" value="Unassembled WGS sequence"/>
</dbReference>
<dbReference type="PANTHER" id="PTHR38926">
    <property type="entry name" value="F-BOX DOMAIN CONTAINING PROTEIN, EXPRESSED"/>
    <property type="match status" value="1"/>
</dbReference>
<protein>
    <recommendedName>
        <fullName evidence="4">F-box domain-containing protein</fullName>
    </recommendedName>
</protein>
<organism evidence="2 3">
    <name type="scientific">Mycena alexandri</name>
    <dbReference type="NCBI Taxonomy" id="1745969"/>
    <lineage>
        <taxon>Eukaryota</taxon>
        <taxon>Fungi</taxon>
        <taxon>Dikarya</taxon>
        <taxon>Basidiomycota</taxon>
        <taxon>Agaricomycotina</taxon>
        <taxon>Agaricomycetes</taxon>
        <taxon>Agaricomycetidae</taxon>
        <taxon>Agaricales</taxon>
        <taxon>Marasmiineae</taxon>
        <taxon>Mycenaceae</taxon>
        <taxon>Mycena</taxon>
    </lineage>
</organism>
<keyword evidence="3" id="KW-1185">Reference proteome</keyword>
<comment type="caution">
    <text evidence="2">The sequence shown here is derived from an EMBL/GenBank/DDBJ whole genome shotgun (WGS) entry which is preliminary data.</text>
</comment>
<dbReference type="SUPFAM" id="SSF52047">
    <property type="entry name" value="RNI-like"/>
    <property type="match status" value="1"/>
</dbReference>
<accession>A0AAD6SF72</accession>
<gene>
    <name evidence="2" type="ORF">C8F04DRAFT_164843</name>
</gene>
<sequence>MSTPLPSGMRLESTNTETHGQVKGLIEATKTKIARLTVQIRELEFLRERERDVLAALRLMIVPIGQLPTELISEIFKLAVHTAVLKTATREGIWPVSSTMYASTRAALHKALCLSQVCGHWRRVAFSTRQLWAEGVVDIHFNKGMTDPYLDGFKSLLTRSTPYPLSVSLVGSDTAAVDSLRRIADIIVPTAYRWRNLRINMESFRHFNDISLGTFEALERLYIYDFSEQTSPVTAFQSCPRLREFTLKSGEESKMYLIQVPWQNLTHLNIYDESLGGCRTALLQCSNLTSATIATSYDWDFAPGGVDSPIIVLPFLETLKLTFYGFVEGDIDGIAAFFMPLSLPSLKSIDLEFNPNEDETWPRAVFSEFQNRSPKLQEIALLFSSIDASGLIALLRHGPSLQTLDIQNSWSCVGEDFFEALYYDQADSAPLAPKLENIHLESVGDDFEEIYLEDAIRSRWWKDGERLLPDNSPPRVSRLKRVWVAGRFSDELKARMKELVPQGLDLYLA</sequence>
<feature type="region of interest" description="Disordered" evidence="1">
    <location>
        <begin position="1"/>
        <end position="22"/>
    </location>
</feature>
<dbReference type="InterPro" id="IPR032675">
    <property type="entry name" value="LRR_dom_sf"/>
</dbReference>
<name>A0AAD6SF72_9AGAR</name>
<proteinExistence type="predicted"/>
<dbReference type="AlphaFoldDB" id="A0AAD6SF72"/>
<evidence type="ECO:0000313" key="3">
    <source>
        <dbReference type="Proteomes" id="UP001218188"/>
    </source>
</evidence>
<evidence type="ECO:0000313" key="2">
    <source>
        <dbReference type="EMBL" id="KAJ7024327.1"/>
    </source>
</evidence>
<dbReference type="EMBL" id="JARJCM010000172">
    <property type="protein sequence ID" value="KAJ7024327.1"/>
    <property type="molecule type" value="Genomic_DNA"/>
</dbReference>
<dbReference type="Gene3D" id="1.20.1280.50">
    <property type="match status" value="1"/>
</dbReference>
<evidence type="ECO:0008006" key="4">
    <source>
        <dbReference type="Google" id="ProtNLM"/>
    </source>
</evidence>
<dbReference type="Gene3D" id="3.80.10.10">
    <property type="entry name" value="Ribonuclease Inhibitor"/>
    <property type="match status" value="1"/>
</dbReference>
<reference evidence="2" key="1">
    <citation type="submission" date="2023-03" db="EMBL/GenBank/DDBJ databases">
        <title>Massive genome expansion in bonnet fungi (Mycena s.s.) driven by repeated elements and novel gene families across ecological guilds.</title>
        <authorList>
            <consortium name="Lawrence Berkeley National Laboratory"/>
            <person name="Harder C.B."/>
            <person name="Miyauchi S."/>
            <person name="Viragh M."/>
            <person name="Kuo A."/>
            <person name="Thoen E."/>
            <person name="Andreopoulos B."/>
            <person name="Lu D."/>
            <person name="Skrede I."/>
            <person name="Drula E."/>
            <person name="Henrissat B."/>
            <person name="Morin E."/>
            <person name="Kohler A."/>
            <person name="Barry K."/>
            <person name="LaButti K."/>
            <person name="Morin E."/>
            <person name="Salamov A."/>
            <person name="Lipzen A."/>
            <person name="Mereny Z."/>
            <person name="Hegedus B."/>
            <person name="Baldrian P."/>
            <person name="Stursova M."/>
            <person name="Weitz H."/>
            <person name="Taylor A."/>
            <person name="Grigoriev I.V."/>
            <person name="Nagy L.G."/>
            <person name="Martin F."/>
            <person name="Kauserud H."/>
        </authorList>
    </citation>
    <scope>NUCLEOTIDE SEQUENCE</scope>
    <source>
        <strain evidence="2">CBHHK200</strain>
    </source>
</reference>
<dbReference type="PANTHER" id="PTHR38926:SF5">
    <property type="entry name" value="F-BOX AND LEUCINE-RICH REPEAT PROTEIN 6"/>
    <property type="match status" value="1"/>
</dbReference>